<dbReference type="InterPro" id="IPR010387">
    <property type="entry name" value="QueT"/>
</dbReference>
<dbReference type="EMBL" id="NGJY01000003">
    <property type="protein sequence ID" value="RSU02516.1"/>
    <property type="molecule type" value="Genomic_DNA"/>
</dbReference>
<keyword evidence="3" id="KW-1185">Reference proteome</keyword>
<organism evidence="2 3">
    <name type="scientific">Vagococcus fessus</name>
    <dbReference type="NCBI Taxonomy" id="120370"/>
    <lineage>
        <taxon>Bacteria</taxon>
        <taxon>Bacillati</taxon>
        <taxon>Bacillota</taxon>
        <taxon>Bacilli</taxon>
        <taxon>Lactobacillales</taxon>
        <taxon>Enterococcaceae</taxon>
        <taxon>Vagococcus</taxon>
    </lineage>
</organism>
<evidence type="ECO:0000256" key="1">
    <source>
        <dbReference type="SAM" id="Phobius"/>
    </source>
</evidence>
<dbReference type="AlphaFoldDB" id="A0A430A6L2"/>
<accession>A0A430A6L2</accession>
<evidence type="ECO:0008006" key="4">
    <source>
        <dbReference type="Google" id="ProtNLM"/>
    </source>
</evidence>
<dbReference type="PANTHER" id="PTHR40044">
    <property type="entry name" value="INTEGRAL MEMBRANE PROTEIN-RELATED"/>
    <property type="match status" value="1"/>
</dbReference>
<feature type="transmembrane region" description="Helical" evidence="1">
    <location>
        <begin position="118"/>
        <end position="142"/>
    </location>
</feature>
<dbReference type="PANTHER" id="PTHR40044:SF1">
    <property type="entry name" value="INTEGRAL MEMBRANE PROTEIN"/>
    <property type="match status" value="1"/>
</dbReference>
<dbReference type="PIRSF" id="PIRSF031501">
    <property type="entry name" value="QueT"/>
    <property type="match status" value="1"/>
</dbReference>
<dbReference type="OrthoDB" id="1706970at2"/>
<keyword evidence="1" id="KW-0472">Membrane</keyword>
<dbReference type="Proteomes" id="UP000287101">
    <property type="component" value="Unassembled WGS sequence"/>
</dbReference>
<evidence type="ECO:0000313" key="3">
    <source>
        <dbReference type="Proteomes" id="UP000287101"/>
    </source>
</evidence>
<feature type="transmembrane region" description="Helical" evidence="1">
    <location>
        <begin position="6"/>
        <end position="25"/>
    </location>
</feature>
<feature type="transmembrane region" description="Helical" evidence="1">
    <location>
        <begin position="60"/>
        <end position="80"/>
    </location>
</feature>
<proteinExistence type="predicted"/>
<feature type="transmembrane region" description="Helical" evidence="1">
    <location>
        <begin position="37"/>
        <end position="54"/>
    </location>
</feature>
<evidence type="ECO:0000313" key="2">
    <source>
        <dbReference type="EMBL" id="RSU02516.1"/>
    </source>
</evidence>
<name>A0A430A6L2_9ENTE</name>
<protein>
    <recommendedName>
        <fullName evidence="4">QueT transporter family protein</fullName>
    </recommendedName>
</protein>
<reference evidence="2 3" key="1">
    <citation type="submission" date="2017-05" db="EMBL/GenBank/DDBJ databases">
        <title>Vagococcus spp. assemblies.</title>
        <authorList>
            <person name="Gulvik C.A."/>
        </authorList>
    </citation>
    <scope>NUCLEOTIDE SEQUENCE [LARGE SCALE GENOMIC DNA]</scope>
    <source>
        <strain evidence="2 3">CCUG 41755</strain>
    </source>
</reference>
<keyword evidence="1" id="KW-1133">Transmembrane helix</keyword>
<sequence length="157" mass="17468">MAMVMALYVVVTVMISPLSYGFLQIRFAEMFNYLAVYNRRYIGAVSLGVAIANLNSPLGLIDVVVGSLSTYVVLTIIYYVTRKMTSERNKLLCVPIICSLSMFTIAAQLFILGDAPFWVSYLTIGIGEFVSLAIGLGVIWLMSKMTDMKKIKKLIQE</sequence>
<dbReference type="Pfam" id="PF06177">
    <property type="entry name" value="QueT"/>
    <property type="match status" value="1"/>
</dbReference>
<comment type="caution">
    <text evidence="2">The sequence shown here is derived from an EMBL/GenBank/DDBJ whole genome shotgun (WGS) entry which is preliminary data.</text>
</comment>
<keyword evidence="1" id="KW-0812">Transmembrane</keyword>
<gene>
    <name evidence="2" type="ORF">CBF31_08465</name>
</gene>
<feature type="transmembrane region" description="Helical" evidence="1">
    <location>
        <begin position="92"/>
        <end position="112"/>
    </location>
</feature>